<accession>A0ACC2XIL2</accession>
<keyword evidence="2" id="KW-1185">Reference proteome</keyword>
<organism evidence="1 2">
    <name type="scientific">Naganishia vaughanmartiniae</name>
    <dbReference type="NCBI Taxonomy" id="1424756"/>
    <lineage>
        <taxon>Eukaryota</taxon>
        <taxon>Fungi</taxon>
        <taxon>Dikarya</taxon>
        <taxon>Basidiomycota</taxon>
        <taxon>Agaricomycotina</taxon>
        <taxon>Tremellomycetes</taxon>
        <taxon>Filobasidiales</taxon>
        <taxon>Filobasidiaceae</taxon>
        <taxon>Naganishia</taxon>
    </lineage>
</organism>
<gene>
    <name evidence="1" type="ORF">QFC22_001436</name>
</gene>
<dbReference type="EMBL" id="JASBWU010000003">
    <property type="protein sequence ID" value="KAJ9123240.1"/>
    <property type="molecule type" value="Genomic_DNA"/>
</dbReference>
<reference evidence="1" key="1">
    <citation type="submission" date="2023-04" db="EMBL/GenBank/DDBJ databases">
        <title>Draft Genome sequencing of Naganishia species isolated from polar environments using Oxford Nanopore Technology.</title>
        <authorList>
            <person name="Leo P."/>
            <person name="Venkateswaran K."/>
        </authorList>
    </citation>
    <scope>NUCLEOTIDE SEQUENCE</scope>
    <source>
        <strain evidence="1">MNA-CCFEE 5425</strain>
    </source>
</reference>
<evidence type="ECO:0000313" key="1">
    <source>
        <dbReference type="EMBL" id="KAJ9123240.1"/>
    </source>
</evidence>
<comment type="caution">
    <text evidence="1">The sequence shown here is derived from an EMBL/GenBank/DDBJ whole genome shotgun (WGS) entry which is preliminary data.</text>
</comment>
<evidence type="ECO:0000313" key="2">
    <source>
        <dbReference type="Proteomes" id="UP001243375"/>
    </source>
</evidence>
<dbReference type="Proteomes" id="UP001243375">
    <property type="component" value="Unassembled WGS sequence"/>
</dbReference>
<protein>
    <submittedName>
        <fullName evidence="1">Uncharacterized protein</fullName>
    </submittedName>
</protein>
<proteinExistence type="predicted"/>
<name>A0ACC2XIL2_9TREE</name>
<sequence>MDAEPVLKYRPSKPKPRRKKVSPCRCLAYTSLVFGIAIGCAIAFIIIKAVWGFIDIARHPHKAHHYNGTLEDFGPVDTDIVRPILGADARFDVAVALWYSLPEDEQDNIDNTTATEGEKSMMEYLSLPLRDIRPIPKQSPLFSDVIIRNASFGDKHIHRQVTYQLPLERFRARKLGSYDVRATFVLLPLDSDRFSRMTNFSDWKMNEIAVAPILPPANAV</sequence>